<reference evidence="8" key="2">
    <citation type="journal article" date="2008" name="Planta">
        <title>Does egg deposition by herbivorous pine sawflies affect transcription of sesquiterpene synthases in pine?</title>
        <authorList>
            <person name="Kopke D."/>
            <person name="Schroder R."/>
            <person name="Fischer H.M."/>
            <person name="Gershenzon J."/>
            <person name="Hilker M."/>
            <person name="Schmidt A."/>
        </authorList>
    </citation>
    <scope>NUCLEOTIDE SEQUENCE</scope>
</reference>
<evidence type="ECO:0000259" key="7">
    <source>
        <dbReference type="Pfam" id="PF03936"/>
    </source>
</evidence>
<name>B4XAK5_PINSY</name>
<feature type="domain" description="Terpene synthase metal-binding" evidence="7">
    <location>
        <begin position="333"/>
        <end position="562"/>
    </location>
</feature>
<dbReference type="Gene3D" id="1.50.10.130">
    <property type="entry name" value="Terpene synthase, N-terminal domain"/>
    <property type="match status" value="1"/>
</dbReference>
<dbReference type="Pfam" id="PF03936">
    <property type="entry name" value="Terpene_synth_C"/>
    <property type="match status" value="1"/>
</dbReference>
<evidence type="ECO:0000256" key="5">
    <source>
        <dbReference type="ARBA" id="ARBA00023239"/>
    </source>
</evidence>
<sequence length="625" mass="72490">MALVSVTPLISRSGVHRLPISSKNDRSALCQQLSSAGMVMPKKSVTPILSMSTQRRTGNHHSNVWDDDVIHSLSTSYAAPTYRERGETLVEDIKHRLLNDMKDSCSDAADDLIRRLQMVDIIECLGIDRHFQPEIKEAIDYVYRYWNETGIGLGSRNSGIKDLNATALGFRALRMHRYNVSSDVLENFKDESGQFFCSSSTGEEGNADKEVRSMLSLFRASNISFPGEKVMEEAKTFTTQYLTQVLTGHTAADVDQSLQREVKYALEFPWHCSVPRWEARNFIEIYEQNYSWLKSIMNQKILELAKLDFNILQCTHKEEMQLISRWRSESYLPQLDFYRKRHVELYFWAVLGTFEPEFRSSRIAFTKLSTVMTVIDDLYDTHGTLDEIKIFTEGVRRWDTSLISRLPDHIQKIFEFFMKTSNEWTAEVEKKQGRDMAAYIRKNGWERYVESYLQEGEWMAAGYVPSFNEYYKNGLASSGMCVLNLIPLLLMDQILPDDILKQIVYPSKIHELLELTIRVKDDITDFEKEKEHGQVASCSECYMKDNPECTREDALNHMKGILDLSVSQLNWEFLKHDNVPLCYKRFTFNLARGMHFLFKYNDGITLSDNEVKDQIFKVLIQPLQL</sequence>
<dbReference type="FunFam" id="1.10.600.10:FF:000005">
    <property type="entry name" value="Ent-kaur-16-ene synthase, chloroplastic"/>
    <property type="match status" value="1"/>
</dbReference>
<dbReference type="InterPro" id="IPR034741">
    <property type="entry name" value="Terpene_cyclase-like_1_C"/>
</dbReference>
<dbReference type="SUPFAM" id="SSF48239">
    <property type="entry name" value="Terpenoid cyclases/Protein prenyltransferases"/>
    <property type="match status" value="1"/>
</dbReference>
<dbReference type="CDD" id="cd00684">
    <property type="entry name" value="Terpene_cyclase_plant_C1"/>
    <property type="match status" value="1"/>
</dbReference>
<dbReference type="SFLD" id="SFLDS00005">
    <property type="entry name" value="Isoprenoid_Synthase_Type_I"/>
    <property type="match status" value="1"/>
</dbReference>
<dbReference type="InterPro" id="IPR005630">
    <property type="entry name" value="Terpene_synthase_metal-bd"/>
</dbReference>
<evidence type="ECO:0000256" key="2">
    <source>
        <dbReference type="ARBA" id="ARBA00008762"/>
    </source>
</evidence>
<dbReference type="InterPro" id="IPR001906">
    <property type="entry name" value="Terpene_synth_N"/>
</dbReference>
<protein>
    <submittedName>
        <fullName evidence="8">1(10),5-germacradien-4-ol synthase</fullName>
    </submittedName>
</protein>
<dbReference type="UniPathway" id="UPA00924"/>
<evidence type="ECO:0000256" key="3">
    <source>
        <dbReference type="ARBA" id="ARBA00022723"/>
    </source>
</evidence>
<keyword evidence="4" id="KW-0460">Magnesium</keyword>
<evidence type="ECO:0000259" key="6">
    <source>
        <dbReference type="Pfam" id="PF01397"/>
    </source>
</evidence>
<organism evidence="8">
    <name type="scientific">Pinus sylvestris</name>
    <name type="common">Scotch pine</name>
    <dbReference type="NCBI Taxonomy" id="3349"/>
    <lineage>
        <taxon>Eukaryota</taxon>
        <taxon>Viridiplantae</taxon>
        <taxon>Streptophyta</taxon>
        <taxon>Embryophyta</taxon>
        <taxon>Tracheophyta</taxon>
        <taxon>Spermatophyta</taxon>
        <taxon>Pinopsida</taxon>
        <taxon>Pinidae</taxon>
        <taxon>Conifers I</taxon>
        <taxon>Pinales</taxon>
        <taxon>Pinaceae</taxon>
        <taxon>Pinus</taxon>
        <taxon>Pinus subgen. Pinus</taxon>
    </lineage>
</organism>
<dbReference type="FunFam" id="1.50.10.130:FF:000002">
    <property type="entry name" value="Ent-copalyl diphosphate synthase, chloroplastic"/>
    <property type="match status" value="1"/>
</dbReference>
<proteinExistence type="evidence at transcript level"/>
<dbReference type="InterPro" id="IPR008949">
    <property type="entry name" value="Isoprenoid_synthase_dom_sf"/>
</dbReference>
<dbReference type="GO" id="GO:0010333">
    <property type="term" value="F:terpene synthase activity"/>
    <property type="evidence" value="ECO:0007669"/>
    <property type="project" value="InterPro"/>
</dbReference>
<dbReference type="GO" id="GO:0000287">
    <property type="term" value="F:magnesium ion binding"/>
    <property type="evidence" value="ECO:0007669"/>
    <property type="project" value="InterPro"/>
</dbReference>
<reference evidence="8" key="1">
    <citation type="submission" date="2007-06" db="EMBL/GenBank/DDBJ databases">
        <authorList>
            <person name="Koepke D."/>
            <person name="Fischer H."/>
            <person name="Gershenzon J."/>
            <person name="Hilker M."/>
            <person name="Schmidt A."/>
        </authorList>
    </citation>
    <scope>NUCLEOTIDE SEQUENCE</scope>
</reference>
<evidence type="ECO:0000256" key="1">
    <source>
        <dbReference type="ARBA" id="ARBA00005140"/>
    </source>
</evidence>
<comment type="pathway">
    <text evidence="1">Terpene metabolism; oleoresin biosynthesis.</text>
</comment>
<dbReference type="InterPro" id="IPR044814">
    <property type="entry name" value="Terpene_cyclase_plant_C1"/>
</dbReference>
<dbReference type="EMBL" id="EF679331">
    <property type="protein sequence ID" value="ABV44453.1"/>
    <property type="molecule type" value="mRNA"/>
</dbReference>
<dbReference type="SFLD" id="SFLDG01019">
    <property type="entry name" value="Terpene_Cyclase_Like_1_C_Termi"/>
    <property type="match status" value="1"/>
</dbReference>
<dbReference type="Gene3D" id="1.10.600.10">
    <property type="entry name" value="Farnesyl Diphosphate Synthase"/>
    <property type="match status" value="1"/>
</dbReference>
<dbReference type="InterPro" id="IPR008930">
    <property type="entry name" value="Terpenoid_cyclase/PrenylTrfase"/>
</dbReference>
<evidence type="ECO:0000256" key="4">
    <source>
        <dbReference type="ARBA" id="ARBA00022842"/>
    </source>
</evidence>
<dbReference type="SFLD" id="SFLDG01014">
    <property type="entry name" value="Terpene_Cyclase_Like_1_N-term"/>
    <property type="match status" value="1"/>
</dbReference>
<keyword evidence="3" id="KW-0479">Metal-binding</keyword>
<dbReference type="InterPro" id="IPR036965">
    <property type="entry name" value="Terpene_synth_N_sf"/>
</dbReference>
<dbReference type="PANTHER" id="PTHR31225">
    <property type="entry name" value="OS04G0344100 PROTEIN-RELATED"/>
    <property type="match status" value="1"/>
</dbReference>
<dbReference type="AlphaFoldDB" id="B4XAK5"/>
<dbReference type="GO" id="GO:0016102">
    <property type="term" value="P:diterpenoid biosynthetic process"/>
    <property type="evidence" value="ECO:0007669"/>
    <property type="project" value="InterPro"/>
</dbReference>
<evidence type="ECO:0000313" key="8">
    <source>
        <dbReference type="EMBL" id="ABV44453.1"/>
    </source>
</evidence>
<accession>B4XAK5</accession>
<dbReference type="InterPro" id="IPR050148">
    <property type="entry name" value="Terpene_synthase-like"/>
</dbReference>
<dbReference type="Pfam" id="PF01397">
    <property type="entry name" value="Terpene_synth"/>
    <property type="match status" value="1"/>
</dbReference>
<feature type="domain" description="Terpene synthase N-terminal" evidence="6">
    <location>
        <begin position="64"/>
        <end position="266"/>
    </location>
</feature>
<keyword evidence="5" id="KW-0456">Lyase</keyword>
<dbReference type="SUPFAM" id="SSF48576">
    <property type="entry name" value="Terpenoid synthases"/>
    <property type="match status" value="1"/>
</dbReference>
<comment type="similarity">
    <text evidence="2">Belongs to the terpene synthase family. Tpsd subfamily.</text>
</comment>